<comment type="caution">
    <text evidence="2">The sequence shown here is derived from an EMBL/GenBank/DDBJ whole genome shotgun (WGS) entry which is preliminary data.</text>
</comment>
<feature type="coiled-coil region" evidence="1">
    <location>
        <begin position="14"/>
        <end position="41"/>
    </location>
</feature>
<sequence length="217" mass="24220">MLLAGTLLALVAGNALTIWRLQRAQTELQELRRQFGNLGDVPANQLAAVRVPTDTPLTYRFRVHTPSHTTPWSHAAPSASRYRIAYSTLLPRGKTQPDWYSAIGVPPGESVVTIRIAEDPRDERWKISTLVRSDRSNQRMGTILPDDHTLVFRQSHDVISTGVDRERVLVAADASIRLLDERWLVGEQSLLLFGDKAPSENQIGVYAELQPADQPLP</sequence>
<evidence type="ECO:0000313" key="2">
    <source>
        <dbReference type="EMBL" id="SMP48844.1"/>
    </source>
</evidence>
<gene>
    <name evidence="2" type="ORF">SAMN06265222_102461</name>
</gene>
<evidence type="ECO:0000313" key="3">
    <source>
        <dbReference type="Proteomes" id="UP001158067"/>
    </source>
</evidence>
<keyword evidence="3" id="KW-1185">Reference proteome</keyword>
<keyword evidence="1" id="KW-0175">Coiled coil</keyword>
<accession>A0ABY1PUL5</accession>
<name>A0ABY1PUL5_9BACT</name>
<proteinExistence type="predicted"/>
<organism evidence="2 3">
    <name type="scientific">Neorhodopirellula lusitana</name>
    <dbReference type="NCBI Taxonomy" id="445327"/>
    <lineage>
        <taxon>Bacteria</taxon>
        <taxon>Pseudomonadati</taxon>
        <taxon>Planctomycetota</taxon>
        <taxon>Planctomycetia</taxon>
        <taxon>Pirellulales</taxon>
        <taxon>Pirellulaceae</taxon>
        <taxon>Neorhodopirellula</taxon>
    </lineage>
</organism>
<protein>
    <submittedName>
        <fullName evidence="2">Uncharacterized protein</fullName>
    </submittedName>
</protein>
<reference evidence="2 3" key="1">
    <citation type="submission" date="2017-05" db="EMBL/GenBank/DDBJ databases">
        <authorList>
            <person name="Varghese N."/>
            <person name="Submissions S."/>
        </authorList>
    </citation>
    <scope>NUCLEOTIDE SEQUENCE [LARGE SCALE GENOMIC DNA]</scope>
    <source>
        <strain evidence="2 3">DSM 25457</strain>
    </source>
</reference>
<dbReference type="EMBL" id="FXUG01000002">
    <property type="protein sequence ID" value="SMP48844.1"/>
    <property type="molecule type" value="Genomic_DNA"/>
</dbReference>
<evidence type="ECO:0000256" key="1">
    <source>
        <dbReference type="SAM" id="Coils"/>
    </source>
</evidence>
<dbReference type="Proteomes" id="UP001158067">
    <property type="component" value="Unassembled WGS sequence"/>
</dbReference>